<dbReference type="PANTHER" id="PTHR45973">
    <property type="entry name" value="PROTEIN PHOSPHATASE 1 REGULATORY SUBUNIT SDS22-RELATED"/>
    <property type="match status" value="1"/>
</dbReference>
<name>A0A7S2IZZ9_9EUKA</name>
<dbReference type="InterPro" id="IPR050576">
    <property type="entry name" value="Cilia_flagella_integrity"/>
</dbReference>
<keyword evidence="5" id="KW-0966">Cell projection</keyword>
<evidence type="ECO:0000256" key="2">
    <source>
        <dbReference type="ARBA" id="ARBA00022614"/>
    </source>
</evidence>
<proteinExistence type="predicted"/>
<keyword evidence="4" id="KW-0969">Cilium</keyword>
<dbReference type="SMART" id="SM00369">
    <property type="entry name" value="LRR_TYP"/>
    <property type="match status" value="3"/>
</dbReference>
<keyword evidence="3" id="KW-0677">Repeat</keyword>
<dbReference type="PANTHER" id="PTHR45973:SF9">
    <property type="entry name" value="LEUCINE-RICH REPEAT-CONTAINING PROTEIN 46"/>
    <property type="match status" value="1"/>
</dbReference>
<dbReference type="EMBL" id="HBGU01070878">
    <property type="protein sequence ID" value="CAD9532915.1"/>
    <property type="molecule type" value="Transcribed_RNA"/>
</dbReference>
<dbReference type="SMART" id="SM00365">
    <property type="entry name" value="LRR_SD22"/>
    <property type="match status" value="3"/>
</dbReference>
<evidence type="ECO:0000256" key="3">
    <source>
        <dbReference type="ARBA" id="ARBA00022737"/>
    </source>
</evidence>
<evidence type="ECO:0000313" key="6">
    <source>
        <dbReference type="EMBL" id="CAD9532915.1"/>
    </source>
</evidence>
<dbReference type="SUPFAM" id="SSF52058">
    <property type="entry name" value="L domain-like"/>
    <property type="match status" value="1"/>
</dbReference>
<evidence type="ECO:0000256" key="1">
    <source>
        <dbReference type="ARBA" id="ARBA00004138"/>
    </source>
</evidence>
<organism evidence="6">
    <name type="scientific">Haptolina brevifila</name>
    <dbReference type="NCBI Taxonomy" id="156173"/>
    <lineage>
        <taxon>Eukaryota</taxon>
        <taxon>Haptista</taxon>
        <taxon>Haptophyta</taxon>
        <taxon>Prymnesiophyceae</taxon>
        <taxon>Prymnesiales</taxon>
        <taxon>Prymnesiaceae</taxon>
        <taxon>Haptolina</taxon>
    </lineage>
</organism>
<dbReference type="InterPro" id="IPR001611">
    <property type="entry name" value="Leu-rich_rpt"/>
</dbReference>
<dbReference type="AlphaFoldDB" id="A0A7S2IZZ9"/>
<dbReference type="PROSITE" id="PS51450">
    <property type="entry name" value="LRR"/>
    <property type="match status" value="3"/>
</dbReference>
<accession>A0A7S2IZZ9</accession>
<reference evidence="6" key="1">
    <citation type="submission" date="2021-01" db="EMBL/GenBank/DDBJ databases">
        <authorList>
            <person name="Corre E."/>
            <person name="Pelletier E."/>
            <person name="Niang G."/>
            <person name="Scheremetjew M."/>
            <person name="Finn R."/>
            <person name="Kale V."/>
            <person name="Holt S."/>
            <person name="Cochrane G."/>
            <person name="Meng A."/>
            <person name="Brown T."/>
            <person name="Cohen L."/>
        </authorList>
    </citation>
    <scope>NUCLEOTIDE SEQUENCE</scope>
    <source>
        <strain evidence="6">UTEX LB 985</strain>
    </source>
</reference>
<keyword evidence="2" id="KW-0433">Leucine-rich repeat</keyword>
<evidence type="ECO:0008006" key="7">
    <source>
        <dbReference type="Google" id="ProtNLM"/>
    </source>
</evidence>
<comment type="subcellular location">
    <subcellularLocation>
        <location evidence="1">Cell projection</location>
        <location evidence="1">Cilium</location>
    </subcellularLocation>
</comment>
<dbReference type="Pfam" id="PF14580">
    <property type="entry name" value="LRR_9"/>
    <property type="match status" value="1"/>
</dbReference>
<evidence type="ECO:0000256" key="5">
    <source>
        <dbReference type="ARBA" id="ARBA00023273"/>
    </source>
</evidence>
<dbReference type="Gene3D" id="3.80.10.10">
    <property type="entry name" value="Ribonuclease Inhibitor"/>
    <property type="match status" value="1"/>
</dbReference>
<sequence>MPRDAEMTEASIKAAAKQFDLSVVFKLVMPRMGLRRICNLALVPNLTELDLSHNRLECIEGLDGLESLKRLVLANNEIERIEGVENLAALETLQLQGNRVSNLDDVQCLTSLPGLRHLQLQSRGGEERNPMCDHPAYRTAVRRMLPSLQTLDGERTVFGDAALPKDVGKAFADLTFADPEPWLRDFDFGLANGSASAPASAPLKGTTEFESVLTECKRLSAKAQSLVDDYKVRTPR</sequence>
<evidence type="ECO:0000256" key="4">
    <source>
        <dbReference type="ARBA" id="ARBA00023069"/>
    </source>
</evidence>
<protein>
    <recommendedName>
        <fullName evidence="7">U2A'/phosphoprotein 32 family A C-terminal domain-containing protein</fullName>
    </recommendedName>
</protein>
<dbReference type="InterPro" id="IPR003591">
    <property type="entry name" value="Leu-rich_rpt_typical-subtyp"/>
</dbReference>
<gene>
    <name evidence="6" type="ORF">CBRE1094_LOCUS38697</name>
</gene>
<dbReference type="InterPro" id="IPR032675">
    <property type="entry name" value="LRR_dom_sf"/>
</dbReference>